<dbReference type="EMBL" id="FOUB01000088">
    <property type="protein sequence ID" value="SFN03419.1"/>
    <property type="molecule type" value="Genomic_DNA"/>
</dbReference>
<evidence type="ECO:0000256" key="1">
    <source>
        <dbReference type="SAM" id="MobiDB-lite"/>
    </source>
</evidence>
<sequence>MKNLLLSGLIAASFIFSNVHAAETVTEKNKAVKDDIKRDAHEEMHRVDEATCTGTDTECAERKVEHRSKETKEVIKDKSSEIKNKVD</sequence>
<reference evidence="4" key="1">
    <citation type="submission" date="2016-10" db="EMBL/GenBank/DDBJ databases">
        <authorList>
            <person name="Varghese N."/>
            <person name="Submissions S."/>
        </authorList>
    </citation>
    <scope>NUCLEOTIDE SEQUENCE [LARGE SCALE GENOMIC DNA]</scope>
    <source>
        <strain evidence="4">Nm44</strain>
    </source>
</reference>
<proteinExistence type="predicted"/>
<feature type="signal peptide" evidence="2">
    <location>
        <begin position="1"/>
        <end position="21"/>
    </location>
</feature>
<feature type="region of interest" description="Disordered" evidence="1">
    <location>
        <begin position="58"/>
        <end position="87"/>
    </location>
</feature>
<keyword evidence="2" id="KW-0732">Signal</keyword>
<dbReference type="AlphaFoldDB" id="A0A1I4VQX7"/>
<feature type="compositionally biased region" description="Basic and acidic residues" evidence="1">
    <location>
        <begin position="59"/>
        <end position="87"/>
    </location>
</feature>
<name>A0A1I4VQX7_9PROT</name>
<feature type="chain" id="PRO_5010307872" evidence="2">
    <location>
        <begin position="22"/>
        <end position="87"/>
    </location>
</feature>
<gene>
    <name evidence="3" type="ORF">SAMN05421863_108812</name>
</gene>
<dbReference type="Proteomes" id="UP000183287">
    <property type="component" value="Unassembled WGS sequence"/>
</dbReference>
<accession>A0A1I4VQX7</accession>
<evidence type="ECO:0000313" key="3">
    <source>
        <dbReference type="EMBL" id="SFN03419.1"/>
    </source>
</evidence>
<evidence type="ECO:0000313" key="4">
    <source>
        <dbReference type="Proteomes" id="UP000183287"/>
    </source>
</evidence>
<dbReference type="RefSeq" id="WP_074907034.1">
    <property type="nucleotide sequence ID" value="NZ_FOUB01000088.1"/>
</dbReference>
<protein>
    <submittedName>
        <fullName evidence="3">Uncharacterized protein</fullName>
    </submittedName>
</protein>
<dbReference type="OrthoDB" id="8549880at2"/>
<evidence type="ECO:0000256" key="2">
    <source>
        <dbReference type="SAM" id="SignalP"/>
    </source>
</evidence>
<keyword evidence="4" id="KW-1185">Reference proteome</keyword>
<organism evidence="3 4">
    <name type="scientific">Nitrosomonas communis</name>
    <dbReference type="NCBI Taxonomy" id="44574"/>
    <lineage>
        <taxon>Bacteria</taxon>
        <taxon>Pseudomonadati</taxon>
        <taxon>Pseudomonadota</taxon>
        <taxon>Betaproteobacteria</taxon>
        <taxon>Nitrosomonadales</taxon>
        <taxon>Nitrosomonadaceae</taxon>
        <taxon>Nitrosomonas</taxon>
    </lineage>
</organism>